<dbReference type="RefSeq" id="WP_227927710.1">
    <property type="nucleotide sequence ID" value="NZ_CP094984.1"/>
</dbReference>
<dbReference type="EMBL" id="JAJFZT010000001">
    <property type="protein sequence ID" value="MCC3271311.1"/>
    <property type="molecule type" value="Genomic_DNA"/>
</dbReference>
<reference evidence="1" key="1">
    <citation type="submission" date="2021-10" db="EMBL/GenBank/DDBJ databases">
        <title>Novel species in genus Arthrobacter.</title>
        <authorList>
            <person name="Liu Y."/>
        </authorList>
    </citation>
    <scope>NUCLEOTIDE SEQUENCE</scope>
    <source>
        <strain evidence="3">zg-Y462</strain>
        <strain evidence="1">Zg-Y462</strain>
    </source>
</reference>
<keyword evidence="3" id="KW-1185">Reference proteome</keyword>
<dbReference type="AlphaFoldDB" id="A0A9X1M4W5"/>
<gene>
    <name evidence="1" type="ORF">LJ755_01030</name>
    <name evidence="2" type="ORF">MUK71_09655</name>
</gene>
<proteinExistence type="predicted"/>
<dbReference type="Proteomes" id="UP000829758">
    <property type="component" value="Chromosome"/>
</dbReference>
<evidence type="ECO:0000313" key="3">
    <source>
        <dbReference type="Proteomes" id="UP000829758"/>
    </source>
</evidence>
<sequence length="265" mass="29650">MPHATQADLQLLVSIVNQVRRWTDDKQQPMEVWPGSEMEADEAACAPDCSPAHLVLWTINSATDSLHAITEMIWTRGKYIPTAFYPLMRTALVSVTRALWILLPDDPGERRKRAFGEALKEATSERQALVEFNTLPSVSRMLETPPGELIADLDIRIKKLSARLEGEKPKGDTRMIKALAEQVSLQSDLPDADELVGRYMLMWHAFSGTVHGFTWQDQFAAVVDEDPGTEIIGDFLQNLLHVASAVEEALDLYMRRAGQARLLPS</sequence>
<name>A0A9X1M4W5_9MICC</name>
<accession>A0A9X1M4W5</accession>
<protein>
    <submittedName>
        <fullName evidence="1">Uncharacterized protein</fullName>
    </submittedName>
</protein>
<evidence type="ECO:0000313" key="2">
    <source>
        <dbReference type="EMBL" id="UON90905.1"/>
    </source>
</evidence>
<dbReference type="EMBL" id="CP094984">
    <property type="protein sequence ID" value="UON90905.1"/>
    <property type="molecule type" value="Genomic_DNA"/>
</dbReference>
<evidence type="ECO:0000313" key="4">
    <source>
        <dbReference type="Proteomes" id="UP001155145"/>
    </source>
</evidence>
<evidence type="ECO:0000313" key="1">
    <source>
        <dbReference type="EMBL" id="MCC3271311.1"/>
    </source>
</evidence>
<dbReference type="Proteomes" id="UP001155145">
    <property type="component" value="Unassembled WGS sequence"/>
</dbReference>
<organism evidence="1 4">
    <name type="scientific">Arthrobacter zhangbolii</name>
    <dbReference type="NCBI Taxonomy" id="2886936"/>
    <lineage>
        <taxon>Bacteria</taxon>
        <taxon>Bacillati</taxon>
        <taxon>Actinomycetota</taxon>
        <taxon>Actinomycetes</taxon>
        <taxon>Micrococcales</taxon>
        <taxon>Micrococcaceae</taxon>
        <taxon>Arthrobacter</taxon>
    </lineage>
</organism>